<dbReference type="PROSITE" id="PS51354">
    <property type="entry name" value="GLUTAREDOXIN_2"/>
    <property type="match status" value="1"/>
</dbReference>
<gene>
    <name evidence="3" type="ORF">Adt_12786</name>
</gene>
<comment type="caution">
    <text evidence="3">The sequence shown here is derived from an EMBL/GenBank/DDBJ whole genome shotgun (WGS) entry which is preliminary data.</text>
</comment>
<feature type="compositionally biased region" description="Polar residues" evidence="1">
    <location>
        <begin position="149"/>
        <end position="161"/>
    </location>
</feature>
<dbReference type="Gene3D" id="3.40.30.10">
    <property type="entry name" value="Glutaredoxin"/>
    <property type="match status" value="1"/>
</dbReference>
<dbReference type="CDD" id="cd03031">
    <property type="entry name" value="GRX_GRX_like"/>
    <property type="match status" value="1"/>
</dbReference>
<dbReference type="Pfam" id="PF23733">
    <property type="entry name" value="GRXCR1-2_C"/>
    <property type="match status" value="1"/>
</dbReference>
<feature type="region of interest" description="Disordered" evidence="1">
    <location>
        <begin position="135"/>
        <end position="188"/>
    </location>
</feature>
<evidence type="ECO:0000313" key="4">
    <source>
        <dbReference type="Proteomes" id="UP001604336"/>
    </source>
</evidence>
<evidence type="ECO:0000256" key="1">
    <source>
        <dbReference type="SAM" id="MobiDB-lite"/>
    </source>
</evidence>
<feature type="compositionally biased region" description="Basic and acidic residues" evidence="1">
    <location>
        <begin position="164"/>
        <end position="180"/>
    </location>
</feature>
<dbReference type="PANTHER" id="PTHR45669">
    <property type="entry name" value="GLUTAREDOXIN DOMAIN-CONTAINING CYSTEINE-RICH PROTEIN CG12206-RELATED"/>
    <property type="match status" value="1"/>
</dbReference>
<name>A0ABD1URT1_9LAMI</name>
<evidence type="ECO:0000313" key="3">
    <source>
        <dbReference type="EMBL" id="KAL2527732.1"/>
    </source>
</evidence>
<dbReference type="Proteomes" id="UP001604336">
    <property type="component" value="Unassembled WGS sequence"/>
</dbReference>
<dbReference type="EMBL" id="JBFOLK010000003">
    <property type="protein sequence ID" value="KAL2527732.1"/>
    <property type="molecule type" value="Genomic_DNA"/>
</dbReference>
<feature type="compositionally biased region" description="Basic and acidic residues" evidence="1">
    <location>
        <begin position="135"/>
        <end position="148"/>
    </location>
</feature>
<dbReference type="SUPFAM" id="SSF52833">
    <property type="entry name" value="Thioredoxin-like"/>
    <property type="match status" value="1"/>
</dbReference>
<accession>A0ABD1URT1</accession>
<dbReference type="InterPro" id="IPR002109">
    <property type="entry name" value="Glutaredoxin"/>
</dbReference>
<dbReference type="PANTHER" id="PTHR45669:SF7">
    <property type="entry name" value="F1N19.7"/>
    <property type="match status" value="1"/>
</dbReference>
<reference evidence="4" key="1">
    <citation type="submission" date="2024-07" db="EMBL/GenBank/DDBJ databases">
        <title>Two chromosome-level genome assemblies of Korean endemic species Abeliophyllum distichum and Forsythia ovata (Oleaceae).</title>
        <authorList>
            <person name="Jang H."/>
        </authorList>
    </citation>
    <scope>NUCLEOTIDE SEQUENCE [LARGE SCALE GENOMIC DNA]</scope>
</reference>
<feature type="region of interest" description="Disordered" evidence="1">
    <location>
        <begin position="81"/>
        <end position="121"/>
    </location>
</feature>
<dbReference type="Pfam" id="PF00462">
    <property type="entry name" value="Glutaredoxin"/>
    <property type="match status" value="1"/>
</dbReference>
<keyword evidence="4" id="KW-1185">Reference proteome</keyword>
<organism evidence="3 4">
    <name type="scientific">Abeliophyllum distichum</name>
    <dbReference type="NCBI Taxonomy" id="126358"/>
    <lineage>
        <taxon>Eukaryota</taxon>
        <taxon>Viridiplantae</taxon>
        <taxon>Streptophyta</taxon>
        <taxon>Embryophyta</taxon>
        <taxon>Tracheophyta</taxon>
        <taxon>Spermatophyta</taxon>
        <taxon>Magnoliopsida</taxon>
        <taxon>eudicotyledons</taxon>
        <taxon>Gunneridae</taxon>
        <taxon>Pentapetalae</taxon>
        <taxon>asterids</taxon>
        <taxon>lamiids</taxon>
        <taxon>Lamiales</taxon>
        <taxon>Oleaceae</taxon>
        <taxon>Forsythieae</taxon>
        <taxon>Abeliophyllum</taxon>
    </lineage>
</organism>
<protein>
    <submittedName>
        <fullName evidence="3">Glutaredoxin family protein</fullName>
    </submittedName>
</protein>
<proteinExistence type="predicted"/>
<sequence>MGCASSKRVEAAVDVYRLPPSGFVLFDINAIEEPWLKTGVEHEQQDEKPTHVPPPILEKLKAIEDAPGTWDEVSKALEDLKPTLNSHSPPPPPPSAVKPIPKRTNSTPPAHDSEVPNLKAPRKSFSFHTLEELEAKVSSKPTELKKSESMQTGMKKFQSNKTKSHTEHAPTTESHTEHAPTTESRGMNSLKNNIFILRDRLEREKEGKTSTFVKRDLLSDFEEKCPPGGADSLVLYTTSLGGVRCTFENCNRLRTILETHRVVFDERDISLHGEFLNELKELVGEGVSVPRLFVKGKYIGGVEEVVSLNETGRFGRILSWTRVERGVGRLGCEGCGGARFVPCLESGGSCKVLVGDKKGRCPQCSEIPVKGFHATREDFFSHVVVGPNLDDLGRQTKGLAAGGVGWERRLF</sequence>
<dbReference type="AlphaFoldDB" id="A0ABD1URT1"/>
<dbReference type="InterPro" id="IPR036249">
    <property type="entry name" value="Thioredoxin-like_sf"/>
</dbReference>
<evidence type="ECO:0000259" key="2">
    <source>
        <dbReference type="Pfam" id="PF00462"/>
    </source>
</evidence>
<feature type="domain" description="Glutaredoxin" evidence="2">
    <location>
        <begin position="234"/>
        <end position="299"/>
    </location>
</feature>